<evidence type="ECO:0000259" key="15">
    <source>
        <dbReference type="PROSITE" id="PS50011"/>
    </source>
</evidence>
<feature type="binding site" evidence="12">
    <location>
        <position position="382"/>
    </location>
    <ligand>
        <name>ATP</name>
        <dbReference type="ChEBI" id="CHEBI:30616"/>
    </ligand>
</feature>
<dbReference type="Pfam" id="PF00560">
    <property type="entry name" value="LRR_1"/>
    <property type="match status" value="2"/>
</dbReference>
<comment type="caution">
    <text evidence="16">The sequence shown here is derived from an EMBL/GenBank/DDBJ whole genome shotgun (WGS) entry which is preliminary data.</text>
</comment>
<feature type="domain" description="Protein kinase" evidence="15">
    <location>
        <begin position="354"/>
        <end position="632"/>
    </location>
</feature>
<dbReference type="CDD" id="cd14066">
    <property type="entry name" value="STKc_IRAK"/>
    <property type="match status" value="1"/>
</dbReference>
<name>A0AAV6XG32_9LAMI</name>
<dbReference type="FunFam" id="1.10.510.10:FF:000585">
    <property type="entry name" value="Probable inactive receptor kinase At1g48480"/>
    <property type="match status" value="1"/>
</dbReference>
<dbReference type="GO" id="GO:0005524">
    <property type="term" value="F:ATP binding"/>
    <property type="evidence" value="ECO:0007669"/>
    <property type="project" value="UniProtKB-UniRule"/>
</dbReference>
<dbReference type="PANTHER" id="PTHR48010">
    <property type="entry name" value="OS05G0588300 PROTEIN"/>
    <property type="match status" value="1"/>
</dbReference>
<dbReference type="GO" id="GO:0004672">
    <property type="term" value="F:protein kinase activity"/>
    <property type="evidence" value="ECO:0007669"/>
    <property type="project" value="InterPro"/>
</dbReference>
<dbReference type="Gene3D" id="3.30.200.20">
    <property type="entry name" value="Phosphorylase Kinase, domain 1"/>
    <property type="match status" value="1"/>
</dbReference>
<dbReference type="InterPro" id="IPR000719">
    <property type="entry name" value="Prot_kinase_dom"/>
</dbReference>
<dbReference type="FunFam" id="3.30.200.20:FF:000307">
    <property type="entry name" value="pollen receptor-like kinase 1"/>
    <property type="match status" value="1"/>
</dbReference>
<evidence type="ECO:0000256" key="6">
    <source>
        <dbReference type="ARBA" id="ARBA00022737"/>
    </source>
</evidence>
<dbReference type="InterPro" id="IPR032675">
    <property type="entry name" value="LRR_dom_sf"/>
</dbReference>
<keyword evidence="4 13" id="KW-0812">Transmembrane</keyword>
<reference evidence="16" key="1">
    <citation type="submission" date="2019-10" db="EMBL/GenBank/DDBJ databases">
        <authorList>
            <person name="Zhang R."/>
            <person name="Pan Y."/>
            <person name="Wang J."/>
            <person name="Ma R."/>
            <person name="Yu S."/>
        </authorList>
    </citation>
    <scope>NUCLEOTIDE SEQUENCE</scope>
    <source>
        <strain evidence="16">LA-IB0</strain>
        <tissue evidence="16">Leaf</tissue>
    </source>
</reference>
<dbReference type="Proteomes" id="UP000826271">
    <property type="component" value="Unassembled WGS sequence"/>
</dbReference>
<evidence type="ECO:0000256" key="11">
    <source>
        <dbReference type="ARBA" id="ARBA00023170"/>
    </source>
</evidence>
<evidence type="ECO:0000313" key="17">
    <source>
        <dbReference type="Proteomes" id="UP000826271"/>
    </source>
</evidence>
<dbReference type="PANTHER" id="PTHR48010:SF76">
    <property type="entry name" value="INACTIVE RECEPTOR KINASE RLK902-RELATED"/>
    <property type="match status" value="1"/>
</dbReference>
<dbReference type="InterPro" id="IPR017441">
    <property type="entry name" value="Protein_kinase_ATP_BS"/>
</dbReference>
<dbReference type="EMBL" id="WHWC01000007">
    <property type="protein sequence ID" value="KAG8379527.1"/>
    <property type="molecule type" value="Genomic_DNA"/>
</dbReference>
<evidence type="ECO:0000256" key="14">
    <source>
        <dbReference type="SAM" id="SignalP"/>
    </source>
</evidence>
<evidence type="ECO:0000256" key="7">
    <source>
        <dbReference type="ARBA" id="ARBA00022741"/>
    </source>
</evidence>
<evidence type="ECO:0000256" key="1">
    <source>
        <dbReference type="ARBA" id="ARBA00004370"/>
    </source>
</evidence>
<comment type="subcellular location">
    <subcellularLocation>
        <location evidence="1">Membrane</location>
    </subcellularLocation>
</comment>
<dbReference type="Pfam" id="PF00069">
    <property type="entry name" value="Pkinase"/>
    <property type="match status" value="1"/>
</dbReference>
<feature type="chain" id="PRO_5043540755" description="Protein kinase domain-containing protein" evidence="14">
    <location>
        <begin position="18"/>
        <end position="636"/>
    </location>
</feature>
<dbReference type="Pfam" id="PF13855">
    <property type="entry name" value="LRR_8"/>
    <property type="match status" value="1"/>
</dbReference>
<evidence type="ECO:0000256" key="3">
    <source>
        <dbReference type="ARBA" id="ARBA00022614"/>
    </source>
</evidence>
<dbReference type="Gene3D" id="1.10.510.10">
    <property type="entry name" value="Transferase(Phosphotransferase) domain 1"/>
    <property type="match status" value="1"/>
</dbReference>
<dbReference type="PROSITE" id="PS50011">
    <property type="entry name" value="PROTEIN_KINASE_DOM"/>
    <property type="match status" value="1"/>
</dbReference>
<dbReference type="InterPro" id="IPR011009">
    <property type="entry name" value="Kinase-like_dom_sf"/>
</dbReference>
<keyword evidence="8 12" id="KW-0067">ATP-binding</keyword>
<organism evidence="16 17">
    <name type="scientific">Buddleja alternifolia</name>
    <dbReference type="NCBI Taxonomy" id="168488"/>
    <lineage>
        <taxon>Eukaryota</taxon>
        <taxon>Viridiplantae</taxon>
        <taxon>Streptophyta</taxon>
        <taxon>Embryophyta</taxon>
        <taxon>Tracheophyta</taxon>
        <taxon>Spermatophyta</taxon>
        <taxon>Magnoliopsida</taxon>
        <taxon>eudicotyledons</taxon>
        <taxon>Gunneridae</taxon>
        <taxon>Pentapetalae</taxon>
        <taxon>asterids</taxon>
        <taxon>lamiids</taxon>
        <taxon>Lamiales</taxon>
        <taxon>Scrophulariaceae</taxon>
        <taxon>Buddlejeae</taxon>
        <taxon>Buddleja</taxon>
    </lineage>
</organism>
<dbReference type="GO" id="GO:0016020">
    <property type="term" value="C:membrane"/>
    <property type="evidence" value="ECO:0007669"/>
    <property type="project" value="UniProtKB-SubCell"/>
</dbReference>
<proteinExistence type="predicted"/>
<dbReference type="SUPFAM" id="SSF56112">
    <property type="entry name" value="Protein kinase-like (PK-like)"/>
    <property type="match status" value="1"/>
</dbReference>
<keyword evidence="2" id="KW-0597">Phosphoprotein</keyword>
<protein>
    <recommendedName>
        <fullName evidence="15">Protein kinase domain-containing protein</fullName>
    </recommendedName>
</protein>
<accession>A0AAV6XG32</accession>
<dbReference type="Gene3D" id="3.80.10.10">
    <property type="entry name" value="Ribonuclease Inhibitor"/>
    <property type="match status" value="2"/>
</dbReference>
<feature type="transmembrane region" description="Helical" evidence="13">
    <location>
        <begin position="244"/>
        <end position="267"/>
    </location>
</feature>
<keyword evidence="17" id="KW-1185">Reference proteome</keyword>
<dbReference type="Pfam" id="PF08263">
    <property type="entry name" value="LRRNT_2"/>
    <property type="match status" value="1"/>
</dbReference>
<evidence type="ECO:0000256" key="13">
    <source>
        <dbReference type="SAM" id="Phobius"/>
    </source>
</evidence>
<evidence type="ECO:0000256" key="8">
    <source>
        <dbReference type="ARBA" id="ARBA00022840"/>
    </source>
</evidence>
<keyword evidence="10 13" id="KW-0472">Membrane</keyword>
<dbReference type="FunFam" id="3.80.10.10:FF:000234">
    <property type="entry name" value="Probable inactive receptor kinase RLK902"/>
    <property type="match status" value="1"/>
</dbReference>
<dbReference type="PROSITE" id="PS00107">
    <property type="entry name" value="PROTEIN_KINASE_ATP"/>
    <property type="match status" value="1"/>
</dbReference>
<keyword evidence="3" id="KW-0433">Leucine-rich repeat</keyword>
<dbReference type="InterPro" id="IPR050994">
    <property type="entry name" value="At_inactive_RLKs"/>
</dbReference>
<keyword evidence="7 12" id="KW-0547">Nucleotide-binding</keyword>
<gene>
    <name evidence="16" type="ORF">BUALT_Bualt07G0098300</name>
</gene>
<keyword evidence="9 13" id="KW-1133">Transmembrane helix</keyword>
<dbReference type="SUPFAM" id="SSF52058">
    <property type="entry name" value="L domain-like"/>
    <property type="match status" value="1"/>
</dbReference>
<evidence type="ECO:0000313" key="16">
    <source>
        <dbReference type="EMBL" id="KAG8379527.1"/>
    </source>
</evidence>
<feature type="signal peptide" evidence="14">
    <location>
        <begin position="1"/>
        <end position="17"/>
    </location>
</feature>
<keyword evidence="6" id="KW-0677">Repeat</keyword>
<evidence type="ECO:0000256" key="5">
    <source>
        <dbReference type="ARBA" id="ARBA00022729"/>
    </source>
</evidence>
<evidence type="ECO:0000256" key="4">
    <source>
        <dbReference type="ARBA" id="ARBA00022692"/>
    </source>
</evidence>
<sequence length="636" mass="68827">MLLLLSLLLHLLSSATSSDLSTDRAALLSLRSAVGGRTLFWNTTLTTPCNWPGVHCENNRVTVLRLPAASLSGQLPPNTLANLTLLRTLSLRLNHLSGPLPQDFSHLSQLRNLYLQGNHFSGHVPDFIPSLHSLVRLNLASNNFSGEIPYGFNNLTRLRTLYLENNQFSGVLPDIDIPSLEQFNVSFNNLNGSVPKGLEGKPKAAFIGTLLCGEHLDNACNDNAGENGSGNSTKSVKRKLSGGAIAGIVIGSVVGLFLLLLVCLFLCRKRSGKTARSVDMAAIRNQENVAGEKPFVGAENGRMSNGVSVAAAAAMSANGNTKSEDGGNLSAAAAMKLVFFGNGTKVFDLEELLRASAEVLGKGTFGTAYKAVLEVGTVVAVKRLKDVMISESEFKEKIEGVGGMDHQNLLPLRAYYYSREEKLLVYDYMPMGSLSALLHGNKGAGRTPLNWGMRSRIALGAARGIEHLHFQNSNISHGNIKSSNILLTKSYDAQVSDFGLNNLVGPPSSPTRASGYRAPEVTDPRKVSQKADVYSFGVLLLELLTGKAPTHALLNEDGVDLPRWVQSIVREEWTSEVFDIELLRDNNVEEEMVQLLQLGIDCTAQYPDNRPSISEVAKRIEELCHKGKHADVSEAD</sequence>
<dbReference type="AlphaFoldDB" id="A0AAV6XG32"/>
<evidence type="ECO:0000256" key="2">
    <source>
        <dbReference type="ARBA" id="ARBA00022553"/>
    </source>
</evidence>
<keyword evidence="11" id="KW-0675">Receptor</keyword>
<keyword evidence="5 14" id="KW-0732">Signal</keyword>
<evidence type="ECO:0000256" key="12">
    <source>
        <dbReference type="PROSITE-ProRule" id="PRU10141"/>
    </source>
</evidence>
<evidence type="ECO:0000256" key="10">
    <source>
        <dbReference type="ARBA" id="ARBA00023136"/>
    </source>
</evidence>
<dbReference type="InterPro" id="IPR013210">
    <property type="entry name" value="LRR_N_plant-typ"/>
</dbReference>
<dbReference type="InterPro" id="IPR001611">
    <property type="entry name" value="Leu-rich_rpt"/>
</dbReference>
<evidence type="ECO:0000256" key="9">
    <source>
        <dbReference type="ARBA" id="ARBA00022989"/>
    </source>
</evidence>